<dbReference type="Proteomes" id="UP000314294">
    <property type="component" value="Unassembled WGS sequence"/>
</dbReference>
<evidence type="ECO:0000256" key="1">
    <source>
        <dbReference type="SAM" id="MobiDB-lite"/>
    </source>
</evidence>
<evidence type="ECO:0000313" key="3">
    <source>
        <dbReference type="Proteomes" id="UP000314294"/>
    </source>
</evidence>
<protein>
    <submittedName>
        <fullName evidence="2">Uncharacterized protein</fullName>
    </submittedName>
</protein>
<feature type="compositionally biased region" description="Gly residues" evidence="1">
    <location>
        <begin position="34"/>
        <end position="55"/>
    </location>
</feature>
<evidence type="ECO:0000313" key="2">
    <source>
        <dbReference type="EMBL" id="TNN67355.1"/>
    </source>
</evidence>
<feature type="region of interest" description="Disordered" evidence="1">
    <location>
        <begin position="168"/>
        <end position="211"/>
    </location>
</feature>
<comment type="caution">
    <text evidence="2">The sequence shown here is derived from an EMBL/GenBank/DDBJ whole genome shotgun (WGS) entry which is preliminary data.</text>
</comment>
<keyword evidence="3" id="KW-1185">Reference proteome</keyword>
<accession>A0A4Z2HQ27</accession>
<proteinExistence type="predicted"/>
<feature type="region of interest" description="Disordered" evidence="1">
    <location>
        <begin position="1"/>
        <end position="67"/>
    </location>
</feature>
<reference evidence="2 3" key="1">
    <citation type="submission" date="2019-03" db="EMBL/GenBank/DDBJ databases">
        <title>First draft genome of Liparis tanakae, snailfish: a comprehensive survey of snailfish specific genes.</title>
        <authorList>
            <person name="Kim W."/>
            <person name="Song I."/>
            <person name="Jeong J.-H."/>
            <person name="Kim D."/>
            <person name="Kim S."/>
            <person name="Ryu S."/>
            <person name="Song J.Y."/>
            <person name="Lee S.K."/>
        </authorList>
    </citation>
    <scope>NUCLEOTIDE SEQUENCE [LARGE SCALE GENOMIC DNA]</scope>
    <source>
        <tissue evidence="2">Muscle</tissue>
    </source>
</reference>
<dbReference type="EMBL" id="SRLO01000205">
    <property type="protein sequence ID" value="TNN67355.1"/>
    <property type="molecule type" value="Genomic_DNA"/>
</dbReference>
<gene>
    <name evidence="2" type="ORF">EYF80_022462</name>
</gene>
<feature type="compositionally biased region" description="Basic and acidic residues" evidence="1">
    <location>
        <begin position="168"/>
        <end position="202"/>
    </location>
</feature>
<name>A0A4Z2HQ27_9TELE</name>
<organism evidence="2 3">
    <name type="scientific">Liparis tanakae</name>
    <name type="common">Tanaka's snailfish</name>
    <dbReference type="NCBI Taxonomy" id="230148"/>
    <lineage>
        <taxon>Eukaryota</taxon>
        <taxon>Metazoa</taxon>
        <taxon>Chordata</taxon>
        <taxon>Craniata</taxon>
        <taxon>Vertebrata</taxon>
        <taxon>Euteleostomi</taxon>
        <taxon>Actinopterygii</taxon>
        <taxon>Neopterygii</taxon>
        <taxon>Teleostei</taxon>
        <taxon>Neoteleostei</taxon>
        <taxon>Acanthomorphata</taxon>
        <taxon>Eupercaria</taxon>
        <taxon>Perciformes</taxon>
        <taxon>Cottioidei</taxon>
        <taxon>Cottales</taxon>
        <taxon>Liparidae</taxon>
        <taxon>Liparis</taxon>
    </lineage>
</organism>
<dbReference type="AlphaFoldDB" id="A0A4Z2HQ27"/>
<feature type="compositionally biased region" description="Basic and acidic residues" evidence="1">
    <location>
        <begin position="16"/>
        <end position="33"/>
    </location>
</feature>
<sequence length="211" mass="22582">MERPGRQRDTGPLPTPRRDTGGKERPGVRERPGGADGTRGAGSGQGADGTRGAGSGNRRLSAPPATRPFVVIDRRVVSGRDETWASTVASNEQKEHLQYDKTGRDDKMSVLPAAVGVVREQKTDIGRSNFSSAAAGGAPFGRVRHSYSEAEAQIDTVGLQATELQVLHSDEGQHRPGHQSRQDPQNDAHHVVVADPHHRTDVVDLPVDGDL</sequence>